<accession>A0A193LLC5</accession>
<dbReference type="STRING" id="1548547.BA177_11910"/>
<name>A0A193LLC5_9GAMM</name>
<reference evidence="1 2" key="1">
    <citation type="submission" date="2016-06" db="EMBL/GenBank/DDBJ databases">
        <title>Complete genome sequence of a deep-branching marine Gamma Proteobacterium Woeseia oceani type strain XK5.</title>
        <authorList>
            <person name="Mu D."/>
            <person name="Du Z."/>
        </authorList>
    </citation>
    <scope>NUCLEOTIDE SEQUENCE [LARGE SCALE GENOMIC DNA]</scope>
    <source>
        <strain evidence="1 2">XK5</strain>
    </source>
</reference>
<keyword evidence="2" id="KW-1185">Reference proteome</keyword>
<gene>
    <name evidence="1" type="ORF">BA177_11910</name>
</gene>
<organism evidence="1 2">
    <name type="scientific">Woeseia oceani</name>
    <dbReference type="NCBI Taxonomy" id="1548547"/>
    <lineage>
        <taxon>Bacteria</taxon>
        <taxon>Pseudomonadati</taxon>
        <taxon>Pseudomonadota</taxon>
        <taxon>Gammaproteobacteria</taxon>
        <taxon>Woeseiales</taxon>
        <taxon>Woeseiaceae</taxon>
        <taxon>Woeseia</taxon>
    </lineage>
</organism>
<dbReference type="AlphaFoldDB" id="A0A193LLC5"/>
<dbReference type="EMBL" id="CP016268">
    <property type="protein sequence ID" value="ANO53194.1"/>
    <property type="molecule type" value="Genomic_DNA"/>
</dbReference>
<proteinExistence type="predicted"/>
<dbReference type="KEGG" id="woc:BA177_11910"/>
<sequence length="70" mass="8261">MDEIDLERTEITGNQELPKVLYIVPWQKSDPGDLMGKPVNTLLDEVLAPIDRGEFVRQVRYYDELRERQE</sequence>
<evidence type="ECO:0000313" key="1">
    <source>
        <dbReference type="EMBL" id="ANO53194.1"/>
    </source>
</evidence>
<dbReference type="Proteomes" id="UP000092695">
    <property type="component" value="Chromosome"/>
</dbReference>
<evidence type="ECO:0000313" key="2">
    <source>
        <dbReference type="Proteomes" id="UP000092695"/>
    </source>
</evidence>
<protein>
    <submittedName>
        <fullName evidence="1">Uncharacterized protein</fullName>
    </submittedName>
</protein>